<dbReference type="InterPro" id="IPR002048">
    <property type="entry name" value="EF_hand_dom"/>
</dbReference>
<keyword evidence="1" id="KW-0677">Repeat</keyword>
<evidence type="ECO:0000313" key="4">
    <source>
        <dbReference type="EMBL" id="CAE0142513.1"/>
    </source>
</evidence>
<dbReference type="PANTHER" id="PTHR23050">
    <property type="entry name" value="CALCIUM BINDING PROTEIN"/>
    <property type="match status" value="1"/>
</dbReference>
<dbReference type="CDD" id="cd00051">
    <property type="entry name" value="EFh"/>
    <property type="match status" value="1"/>
</dbReference>
<dbReference type="Pfam" id="PF13499">
    <property type="entry name" value="EF-hand_7"/>
    <property type="match status" value="1"/>
</dbReference>
<protein>
    <recommendedName>
        <fullName evidence="3">EF-hand domain-containing protein</fullName>
    </recommendedName>
</protein>
<dbReference type="InterPro" id="IPR011992">
    <property type="entry name" value="EF-hand-dom_pair"/>
</dbReference>
<sequence length="191" mass="21392">MPSLNLDFPDSVVEDLFTLIDIDGSGSITKTELSRAIRWVQSCKKCRLLRAAGISQEADSDVMHQLREALTANAVRVIDLFREWDEDGDGVIDKLEFRRALPMLGLHAPLETVDALFDSFDLDGSGTIGFKELNRLLRRDIKAEEATNERRRASQVRMKPEVVVADVVLLRRQLMAEGLGLDPFAALPTKE</sequence>
<dbReference type="SMART" id="SM00054">
    <property type="entry name" value="EFh"/>
    <property type="match status" value="3"/>
</dbReference>
<dbReference type="AlphaFoldDB" id="A0A7S3BR19"/>
<evidence type="ECO:0000256" key="1">
    <source>
        <dbReference type="ARBA" id="ARBA00022737"/>
    </source>
</evidence>
<evidence type="ECO:0000259" key="3">
    <source>
        <dbReference type="PROSITE" id="PS50222"/>
    </source>
</evidence>
<dbReference type="Gene3D" id="1.10.238.10">
    <property type="entry name" value="EF-hand"/>
    <property type="match status" value="2"/>
</dbReference>
<dbReference type="EMBL" id="HBHX01062175">
    <property type="protein sequence ID" value="CAE0142513.1"/>
    <property type="molecule type" value="Transcribed_RNA"/>
</dbReference>
<feature type="domain" description="EF-hand" evidence="3">
    <location>
        <begin position="8"/>
        <end position="43"/>
    </location>
</feature>
<reference evidence="4" key="1">
    <citation type="submission" date="2021-01" db="EMBL/GenBank/DDBJ databases">
        <authorList>
            <person name="Corre E."/>
            <person name="Pelletier E."/>
            <person name="Niang G."/>
            <person name="Scheremetjew M."/>
            <person name="Finn R."/>
            <person name="Kale V."/>
            <person name="Holt S."/>
            <person name="Cochrane G."/>
            <person name="Meng A."/>
            <person name="Brown T."/>
            <person name="Cohen L."/>
        </authorList>
    </citation>
    <scope>NUCLEOTIDE SEQUENCE</scope>
    <source>
        <strain evidence="4">CCMP281</strain>
    </source>
</reference>
<dbReference type="PROSITE" id="PS00018">
    <property type="entry name" value="EF_HAND_1"/>
    <property type="match status" value="3"/>
</dbReference>
<gene>
    <name evidence="4" type="ORF">HERI1096_LOCUS34366</name>
</gene>
<dbReference type="Pfam" id="PF13202">
    <property type="entry name" value="EF-hand_5"/>
    <property type="match status" value="1"/>
</dbReference>
<name>A0A7S3BR19_9EUKA</name>
<feature type="domain" description="EF-hand" evidence="3">
    <location>
        <begin position="72"/>
        <end position="107"/>
    </location>
</feature>
<dbReference type="PROSITE" id="PS50222">
    <property type="entry name" value="EF_HAND_2"/>
    <property type="match status" value="3"/>
</dbReference>
<dbReference type="InterPro" id="IPR050145">
    <property type="entry name" value="Centrin_CML-like"/>
</dbReference>
<feature type="domain" description="EF-hand" evidence="3">
    <location>
        <begin position="108"/>
        <end position="143"/>
    </location>
</feature>
<dbReference type="InterPro" id="IPR018247">
    <property type="entry name" value="EF_Hand_1_Ca_BS"/>
</dbReference>
<keyword evidence="2" id="KW-0106">Calcium</keyword>
<organism evidence="4">
    <name type="scientific">Haptolina ericina</name>
    <dbReference type="NCBI Taxonomy" id="156174"/>
    <lineage>
        <taxon>Eukaryota</taxon>
        <taxon>Haptista</taxon>
        <taxon>Haptophyta</taxon>
        <taxon>Prymnesiophyceae</taxon>
        <taxon>Prymnesiales</taxon>
        <taxon>Prymnesiaceae</taxon>
        <taxon>Haptolina</taxon>
    </lineage>
</organism>
<proteinExistence type="predicted"/>
<accession>A0A7S3BR19</accession>
<evidence type="ECO:0000256" key="2">
    <source>
        <dbReference type="ARBA" id="ARBA00022837"/>
    </source>
</evidence>
<dbReference type="SUPFAM" id="SSF47473">
    <property type="entry name" value="EF-hand"/>
    <property type="match status" value="1"/>
</dbReference>
<dbReference type="GO" id="GO:0005509">
    <property type="term" value="F:calcium ion binding"/>
    <property type="evidence" value="ECO:0007669"/>
    <property type="project" value="InterPro"/>
</dbReference>